<accession>A0A8X7X9K2</accession>
<proteinExistence type="inferred from homology"/>
<evidence type="ECO:0000256" key="5">
    <source>
        <dbReference type="ARBA" id="ARBA00022989"/>
    </source>
</evidence>
<evidence type="ECO:0000256" key="3">
    <source>
        <dbReference type="ARBA" id="ARBA00022692"/>
    </source>
</evidence>
<keyword evidence="4" id="KW-0735">Signal-anchor</keyword>
<sequence length="317" mass="36009">MYSEGGSFMKGMLLGGIFCIVATLLSSFNFGHQQHTDHHNHHHVNAPSKEELLRLPEHKRIELSQNIRVYCVILVEPKDLAYWAAVRETWSKHCDKAEFYSSEEVKVFESVSVETKDPWIMLRKALKHAFDNAKDHKWYFIARPTTFAIIENLKYLLLNKDPDQPFYLGHMVKSGDLEFIELSGGIVLSSEALKRLVGVLGDSSKCPEQGRMIWKLPEDKELAVCLKYTGVFAENAEDTEGKDIFNAKSVNSLINEAMAQTPQEVAESCCSDVAVTFNGHSPNNMHVMMFGVYRLRPFGHKFHDSLVFLPPKDSDND</sequence>
<dbReference type="GeneID" id="120537262"/>
<dbReference type="EMBL" id="JAATIS010003638">
    <property type="protein sequence ID" value="KAG2463699.1"/>
    <property type="molecule type" value="Genomic_DNA"/>
</dbReference>
<organism evidence="7 8">
    <name type="scientific">Polypterus senegalus</name>
    <name type="common">Senegal bichir</name>
    <dbReference type="NCBI Taxonomy" id="55291"/>
    <lineage>
        <taxon>Eukaryota</taxon>
        <taxon>Metazoa</taxon>
        <taxon>Chordata</taxon>
        <taxon>Craniata</taxon>
        <taxon>Vertebrata</taxon>
        <taxon>Euteleostomi</taxon>
        <taxon>Actinopterygii</taxon>
        <taxon>Polypteriformes</taxon>
        <taxon>Polypteridae</taxon>
        <taxon>Polypterus</taxon>
    </lineage>
</organism>
<feature type="non-terminal residue" evidence="7">
    <location>
        <position position="317"/>
    </location>
</feature>
<dbReference type="RefSeq" id="XP_039622004.1">
    <property type="nucleotide sequence ID" value="XM_039766070.1"/>
</dbReference>
<dbReference type="InterPro" id="IPR026050">
    <property type="entry name" value="C1GALT1/C1GALT1_chp1"/>
</dbReference>
<evidence type="ECO:0000256" key="2">
    <source>
        <dbReference type="ARBA" id="ARBA00006462"/>
    </source>
</evidence>
<keyword evidence="5" id="KW-1133">Transmembrane helix</keyword>
<dbReference type="AlphaFoldDB" id="A0A8X7X9K2"/>
<keyword evidence="6" id="KW-0472">Membrane</keyword>
<comment type="similarity">
    <text evidence="2">Belongs to the glycosyltransferase 31 family. Beta3-Gal-T subfamily.</text>
</comment>
<gene>
    <name evidence="7" type="primary">C1galt1c1</name>
    <name evidence="7" type="ORF">GTO96_0002855</name>
</gene>
<evidence type="ECO:0000256" key="4">
    <source>
        <dbReference type="ARBA" id="ARBA00022968"/>
    </source>
</evidence>
<keyword evidence="3" id="KW-0812">Transmembrane</keyword>
<name>A0A8X7X9K2_POLSE</name>
<evidence type="ECO:0000313" key="7">
    <source>
        <dbReference type="EMBL" id="KAG2463699.1"/>
    </source>
</evidence>
<dbReference type="FunFam" id="3.90.550.50:FF:000016">
    <property type="entry name" value="C1GALT1-specific chaperone 1"/>
    <property type="match status" value="1"/>
</dbReference>
<comment type="caution">
    <text evidence="7">The sequence shown here is derived from an EMBL/GenBank/DDBJ whole genome shotgun (WGS) entry which is preliminary data.</text>
</comment>
<dbReference type="GO" id="GO:0016020">
    <property type="term" value="C:membrane"/>
    <property type="evidence" value="ECO:0007669"/>
    <property type="project" value="UniProtKB-SubCell"/>
</dbReference>
<evidence type="ECO:0000256" key="6">
    <source>
        <dbReference type="ARBA" id="ARBA00023136"/>
    </source>
</evidence>
<keyword evidence="8" id="KW-1185">Reference proteome</keyword>
<evidence type="ECO:0000256" key="1">
    <source>
        <dbReference type="ARBA" id="ARBA00004606"/>
    </source>
</evidence>
<dbReference type="PANTHER" id="PTHR23033">
    <property type="entry name" value="BETA1,3-GALACTOSYLTRANSFERASE"/>
    <property type="match status" value="1"/>
</dbReference>
<dbReference type="Proteomes" id="UP000886611">
    <property type="component" value="Unassembled WGS sequence"/>
</dbReference>
<comment type="subcellular location">
    <subcellularLocation>
        <location evidence="1">Membrane</location>
        <topology evidence="1">Single-pass type II membrane protein</topology>
    </subcellularLocation>
</comment>
<dbReference type="PANTHER" id="PTHR23033:SF2">
    <property type="entry name" value="C1GALT1-SPECIFIC CHAPERONE 1"/>
    <property type="match status" value="1"/>
</dbReference>
<dbReference type="GO" id="GO:0016263">
    <property type="term" value="F:glycoprotein-N-acetylgalactosamine 3-beta-galactosyltransferase activity"/>
    <property type="evidence" value="ECO:0007669"/>
    <property type="project" value="TreeGrafter"/>
</dbReference>
<protein>
    <submittedName>
        <fullName evidence="7">C1GLC protein</fullName>
    </submittedName>
</protein>
<reference evidence="7 8" key="1">
    <citation type="journal article" date="2021" name="Cell">
        <title>Tracing the genetic footprints of vertebrate landing in non-teleost ray-finned fishes.</title>
        <authorList>
            <person name="Bi X."/>
            <person name="Wang K."/>
            <person name="Yang L."/>
            <person name="Pan H."/>
            <person name="Jiang H."/>
            <person name="Wei Q."/>
            <person name="Fang M."/>
            <person name="Yu H."/>
            <person name="Zhu C."/>
            <person name="Cai Y."/>
            <person name="He Y."/>
            <person name="Gan X."/>
            <person name="Zeng H."/>
            <person name="Yu D."/>
            <person name="Zhu Y."/>
            <person name="Jiang H."/>
            <person name="Qiu Q."/>
            <person name="Yang H."/>
            <person name="Zhang Y.E."/>
            <person name="Wang W."/>
            <person name="Zhu M."/>
            <person name="He S."/>
            <person name="Zhang G."/>
        </authorList>
    </citation>
    <scope>NUCLEOTIDE SEQUENCE [LARGE SCALE GENOMIC DNA]</scope>
    <source>
        <strain evidence="7">Bchr_013</strain>
    </source>
</reference>
<evidence type="ECO:0000313" key="8">
    <source>
        <dbReference type="Proteomes" id="UP000886611"/>
    </source>
</evidence>
<feature type="non-terminal residue" evidence="7">
    <location>
        <position position="1"/>
    </location>
</feature>
<dbReference type="Gene3D" id="3.90.550.50">
    <property type="match status" value="1"/>
</dbReference>
<dbReference type="GO" id="GO:0006493">
    <property type="term" value="P:protein O-linked glycosylation"/>
    <property type="evidence" value="ECO:0007669"/>
    <property type="project" value="UniProtKB-ARBA"/>
</dbReference>